<comment type="caution">
    <text evidence="4">The sequence shown here is derived from an EMBL/GenBank/DDBJ whole genome shotgun (WGS) entry which is preliminary data.</text>
</comment>
<evidence type="ECO:0000256" key="2">
    <source>
        <dbReference type="PROSITE-ProRule" id="PRU00708"/>
    </source>
</evidence>
<sequence length="634" mass="71180">MRATTLGLITNHCSFIQLSRFHTDFGLCISSLQSCALHKNLSKGKQIHSWMLVNGLVLNSLFATTSLINLYSKCNRPHEALSVFNTARDRNLFTWNALIAGFVSNGLSTNAFEFYRKMRYRECFIPDEFSFPCVIKACCDLSEVVEVGRIRAELFKIGLDSDPFIASSLINFYLKYGFMFDAQRMFEEMPKWERDVVLWNAMINGYAQSGLVDMALEVFGRMVREEGLVPSKFTVTGILSVCAMISGFGNGRAIHGFAKKSGYESDVVVSNSLIDMYGKCKIVDDANKVFEEIPERDIFSWNSIISVHEQSADYNEALRLFDKMRESGFQPDVITITSVLQACSQLSALMRGREIHCYIVVNGMGSQSNCVGYGGNVNGVYLENAVMDMYAKCGSLKDTQMVFNKMKDKDVASWNIMIMGYGMHSYGDEALDMFQHMLSDTLLKPDEVTFVNVLSACSHAGLVHKGREILKLMESKYNVTATVEHFACVVDMLGRAGYLHEAFQLAKSTPFEHNPVIWNAVLAACRLHGNASLAEIAARMIVEIEPEHSGSYVLISNVYGSIGRYEDVSDLRKTMRTQNVRKTPGCSWIELMNGLHVFVNGDQNHPECGDIYARLGLLTSHLHEYDYILDFGHL</sequence>
<keyword evidence="1" id="KW-0677">Repeat</keyword>
<dbReference type="Gene3D" id="1.25.40.10">
    <property type="entry name" value="Tetratricopeptide repeat domain"/>
    <property type="match status" value="4"/>
</dbReference>
<dbReference type="PROSITE" id="PS51257">
    <property type="entry name" value="PROKAR_LIPOPROTEIN"/>
    <property type="match status" value="1"/>
</dbReference>
<evidence type="ECO:0000256" key="3">
    <source>
        <dbReference type="SAM" id="Phobius"/>
    </source>
</evidence>
<dbReference type="InterPro" id="IPR046848">
    <property type="entry name" value="E_motif"/>
</dbReference>
<dbReference type="InterPro" id="IPR011990">
    <property type="entry name" value="TPR-like_helical_dom_sf"/>
</dbReference>
<keyword evidence="3" id="KW-1133">Transmembrane helix</keyword>
<proteinExistence type="predicted"/>
<dbReference type="Pfam" id="PF20431">
    <property type="entry name" value="E_motif"/>
    <property type="match status" value="1"/>
</dbReference>
<keyword evidence="3" id="KW-0812">Transmembrane</keyword>
<dbReference type="PANTHER" id="PTHR47926">
    <property type="entry name" value="PENTATRICOPEPTIDE REPEAT-CONTAINING PROTEIN"/>
    <property type="match status" value="1"/>
</dbReference>
<dbReference type="InterPro" id="IPR046960">
    <property type="entry name" value="PPR_At4g14850-like_plant"/>
</dbReference>
<keyword evidence="3" id="KW-0472">Membrane</keyword>
<feature type="repeat" description="PPR" evidence="2">
    <location>
        <begin position="91"/>
        <end position="125"/>
    </location>
</feature>
<dbReference type="AlphaFoldDB" id="A0AAP0EN34"/>
<dbReference type="InterPro" id="IPR002885">
    <property type="entry name" value="PPR_rpt"/>
</dbReference>
<feature type="transmembrane region" description="Helical" evidence="3">
    <location>
        <begin position="49"/>
        <end position="72"/>
    </location>
</feature>
<dbReference type="Pfam" id="PF13041">
    <property type="entry name" value="PPR_2"/>
    <property type="match status" value="4"/>
</dbReference>
<keyword evidence="5" id="KW-1185">Reference proteome</keyword>
<organism evidence="4 5">
    <name type="scientific">Stephania japonica</name>
    <dbReference type="NCBI Taxonomy" id="461633"/>
    <lineage>
        <taxon>Eukaryota</taxon>
        <taxon>Viridiplantae</taxon>
        <taxon>Streptophyta</taxon>
        <taxon>Embryophyta</taxon>
        <taxon>Tracheophyta</taxon>
        <taxon>Spermatophyta</taxon>
        <taxon>Magnoliopsida</taxon>
        <taxon>Ranunculales</taxon>
        <taxon>Menispermaceae</taxon>
        <taxon>Menispermoideae</taxon>
        <taxon>Cissampelideae</taxon>
        <taxon>Stephania</taxon>
    </lineage>
</organism>
<accession>A0AAP0EN34</accession>
<dbReference type="Pfam" id="PF01535">
    <property type="entry name" value="PPR"/>
    <property type="match status" value="2"/>
</dbReference>
<dbReference type="PROSITE" id="PS51375">
    <property type="entry name" value="PPR"/>
    <property type="match status" value="5"/>
</dbReference>
<gene>
    <name evidence="4" type="ORF">Sjap_021816</name>
</gene>
<feature type="repeat" description="PPR" evidence="2">
    <location>
        <begin position="410"/>
        <end position="444"/>
    </location>
</feature>
<dbReference type="GO" id="GO:0009451">
    <property type="term" value="P:RNA modification"/>
    <property type="evidence" value="ECO:0007669"/>
    <property type="project" value="InterPro"/>
</dbReference>
<feature type="repeat" description="PPR" evidence="2">
    <location>
        <begin position="266"/>
        <end position="296"/>
    </location>
</feature>
<feature type="repeat" description="PPR" evidence="2">
    <location>
        <begin position="297"/>
        <end position="331"/>
    </location>
</feature>
<feature type="transmembrane region" description="Helical" evidence="3">
    <location>
        <begin position="92"/>
        <end position="112"/>
    </location>
</feature>
<dbReference type="GO" id="GO:0003723">
    <property type="term" value="F:RNA binding"/>
    <property type="evidence" value="ECO:0007669"/>
    <property type="project" value="InterPro"/>
</dbReference>
<dbReference type="Proteomes" id="UP001417504">
    <property type="component" value="Unassembled WGS sequence"/>
</dbReference>
<feature type="repeat" description="PPR" evidence="2">
    <location>
        <begin position="195"/>
        <end position="230"/>
    </location>
</feature>
<dbReference type="FunFam" id="1.25.40.10:FF:000627">
    <property type="entry name" value="Pentatricopeptide repeat-containing protein"/>
    <property type="match status" value="1"/>
</dbReference>
<reference evidence="4 5" key="1">
    <citation type="submission" date="2024-01" db="EMBL/GenBank/DDBJ databases">
        <title>Genome assemblies of Stephania.</title>
        <authorList>
            <person name="Yang L."/>
        </authorList>
    </citation>
    <scope>NUCLEOTIDE SEQUENCE [LARGE SCALE GENOMIC DNA]</scope>
    <source>
        <strain evidence="4">QJT</strain>
        <tissue evidence="4">Leaf</tissue>
    </source>
</reference>
<evidence type="ECO:0000313" key="4">
    <source>
        <dbReference type="EMBL" id="KAK9096319.1"/>
    </source>
</evidence>
<evidence type="ECO:0000256" key="1">
    <source>
        <dbReference type="ARBA" id="ARBA00022737"/>
    </source>
</evidence>
<name>A0AAP0EN34_9MAGN</name>
<protein>
    <recommendedName>
        <fullName evidence="6">Pentatricopeptide repeat-containing protein</fullName>
    </recommendedName>
</protein>
<evidence type="ECO:0000313" key="5">
    <source>
        <dbReference type="Proteomes" id="UP001417504"/>
    </source>
</evidence>
<dbReference type="EMBL" id="JBBNAE010000009">
    <property type="protein sequence ID" value="KAK9096319.1"/>
    <property type="molecule type" value="Genomic_DNA"/>
</dbReference>
<dbReference type="FunFam" id="1.25.40.10:FF:000305">
    <property type="entry name" value="Pentatricopeptide repeat-containing protein mitochondrial"/>
    <property type="match status" value="1"/>
</dbReference>
<evidence type="ECO:0008006" key="6">
    <source>
        <dbReference type="Google" id="ProtNLM"/>
    </source>
</evidence>
<dbReference type="NCBIfam" id="TIGR00756">
    <property type="entry name" value="PPR"/>
    <property type="match status" value="4"/>
</dbReference>